<comment type="catalytic activity">
    <reaction evidence="2">
        <text>4-amino-2-methyl-5-(phosphooxymethyl)pyrimidine + ATP = 4-amino-2-methyl-5-(diphosphooxymethyl)pyrimidine + ADP</text>
        <dbReference type="Rhea" id="RHEA:19893"/>
        <dbReference type="ChEBI" id="CHEBI:30616"/>
        <dbReference type="ChEBI" id="CHEBI:57841"/>
        <dbReference type="ChEBI" id="CHEBI:58354"/>
        <dbReference type="ChEBI" id="CHEBI:456216"/>
        <dbReference type="EC" id="2.7.4.7"/>
    </reaction>
</comment>
<feature type="domain" description="Pyridoxamine kinase/Phosphomethylpyrimidine kinase" evidence="6">
    <location>
        <begin position="20"/>
        <end position="270"/>
    </location>
</feature>
<proteinExistence type="predicted"/>
<protein>
    <submittedName>
        <fullName evidence="7">Bifunctional hydroxymethylpyrimidine kinase/phosphomethylpyrimidine kinase</fullName>
    </submittedName>
</protein>
<evidence type="ECO:0000313" key="7">
    <source>
        <dbReference type="EMBL" id="GAA4540913.1"/>
    </source>
</evidence>
<dbReference type="PANTHER" id="PTHR20858:SF17">
    <property type="entry name" value="HYDROXYMETHYLPYRIMIDINE_PHOSPHOMETHYLPYRIMIDINE KINASE THI20-RELATED"/>
    <property type="match status" value="1"/>
</dbReference>
<dbReference type="CDD" id="cd01169">
    <property type="entry name" value="HMPP_kinase"/>
    <property type="match status" value="1"/>
</dbReference>
<keyword evidence="7" id="KW-0418">Kinase</keyword>
<dbReference type="Proteomes" id="UP001501598">
    <property type="component" value="Unassembled WGS sequence"/>
</dbReference>
<comment type="function">
    <text evidence="3">Catalyzes the phosphorylation of hydroxymethylpyrimidine phosphate (HMP-P) to HMP-PP, and of HMP to HMP-P.</text>
</comment>
<name>A0ABP8RJX2_9PSEU</name>
<evidence type="ECO:0000256" key="3">
    <source>
        <dbReference type="ARBA" id="ARBA00003848"/>
    </source>
</evidence>
<dbReference type="Gene3D" id="3.40.1190.20">
    <property type="match status" value="1"/>
</dbReference>
<dbReference type="PANTHER" id="PTHR20858">
    <property type="entry name" value="PHOSPHOMETHYLPYRIMIDINE KINASE"/>
    <property type="match status" value="1"/>
</dbReference>
<comment type="pathway">
    <text evidence="4">Cofactor biosynthesis; thiamine diphosphate biosynthesis; 4-amino-2-methyl-5-diphosphomethylpyrimidine from 5-amino-1-(5-phospho-D-ribosyl)imidazole: step 3/3.</text>
</comment>
<dbReference type="SUPFAM" id="SSF53613">
    <property type="entry name" value="Ribokinase-like"/>
    <property type="match status" value="1"/>
</dbReference>
<evidence type="ECO:0000259" key="6">
    <source>
        <dbReference type="Pfam" id="PF08543"/>
    </source>
</evidence>
<evidence type="ECO:0000256" key="1">
    <source>
        <dbReference type="ARBA" id="ARBA00000151"/>
    </source>
</evidence>
<dbReference type="RefSeq" id="WP_345413927.1">
    <property type="nucleotide sequence ID" value="NZ_BAABGT010000022.1"/>
</dbReference>
<dbReference type="GO" id="GO:0016301">
    <property type="term" value="F:kinase activity"/>
    <property type="evidence" value="ECO:0007669"/>
    <property type="project" value="UniProtKB-KW"/>
</dbReference>
<dbReference type="EMBL" id="BAABGT010000022">
    <property type="protein sequence ID" value="GAA4540913.1"/>
    <property type="molecule type" value="Genomic_DNA"/>
</dbReference>
<organism evidence="7 8">
    <name type="scientific">Pseudonocardia xishanensis</name>
    <dbReference type="NCBI Taxonomy" id="630995"/>
    <lineage>
        <taxon>Bacteria</taxon>
        <taxon>Bacillati</taxon>
        <taxon>Actinomycetota</taxon>
        <taxon>Actinomycetes</taxon>
        <taxon>Pseudonocardiales</taxon>
        <taxon>Pseudonocardiaceae</taxon>
        <taxon>Pseudonocardia</taxon>
    </lineage>
</organism>
<dbReference type="InterPro" id="IPR013749">
    <property type="entry name" value="PM/HMP-P_kinase-1"/>
</dbReference>
<dbReference type="InterPro" id="IPR004399">
    <property type="entry name" value="HMP/HMP-P_kinase_dom"/>
</dbReference>
<evidence type="ECO:0000313" key="8">
    <source>
        <dbReference type="Proteomes" id="UP001501598"/>
    </source>
</evidence>
<accession>A0ABP8RJX2</accession>
<keyword evidence="7" id="KW-0808">Transferase</keyword>
<keyword evidence="8" id="KW-1185">Reference proteome</keyword>
<evidence type="ECO:0000256" key="5">
    <source>
        <dbReference type="ARBA" id="ARBA00022977"/>
    </source>
</evidence>
<dbReference type="InterPro" id="IPR029056">
    <property type="entry name" value="Ribokinase-like"/>
</dbReference>
<dbReference type="NCBIfam" id="TIGR00097">
    <property type="entry name" value="HMP-P_kinase"/>
    <property type="match status" value="1"/>
</dbReference>
<gene>
    <name evidence="7" type="primary">thiD</name>
    <name evidence="7" type="ORF">GCM10023175_14160</name>
</gene>
<reference evidence="8" key="1">
    <citation type="journal article" date="2019" name="Int. J. Syst. Evol. Microbiol.">
        <title>The Global Catalogue of Microorganisms (GCM) 10K type strain sequencing project: providing services to taxonomists for standard genome sequencing and annotation.</title>
        <authorList>
            <consortium name="The Broad Institute Genomics Platform"/>
            <consortium name="The Broad Institute Genome Sequencing Center for Infectious Disease"/>
            <person name="Wu L."/>
            <person name="Ma J."/>
        </authorList>
    </citation>
    <scope>NUCLEOTIDE SEQUENCE [LARGE SCALE GENOMIC DNA]</scope>
    <source>
        <strain evidence="8">JCM 17906</strain>
    </source>
</reference>
<dbReference type="Pfam" id="PF08543">
    <property type="entry name" value="Phos_pyr_kin"/>
    <property type="match status" value="1"/>
</dbReference>
<keyword evidence="5" id="KW-0784">Thiamine biosynthesis</keyword>
<comment type="catalytic activity">
    <reaction evidence="1">
        <text>4-amino-5-hydroxymethyl-2-methylpyrimidine + ATP = 4-amino-2-methyl-5-(phosphooxymethyl)pyrimidine + ADP + H(+)</text>
        <dbReference type="Rhea" id="RHEA:23096"/>
        <dbReference type="ChEBI" id="CHEBI:15378"/>
        <dbReference type="ChEBI" id="CHEBI:16892"/>
        <dbReference type="ChEBI" id="CHEBI:30616"/>
        <dbReference type="ChEBI" id="CHEBI:58354"/>
        <dbReference type="ChEBI" id="CHEBI:456216"/>
        <dbReference type="EC" id="2.7.1.49"/>
    </reaction>
</comment>
<comment type="caution">
    <text evidence="7">The sequence shown here is derived from an EMBL/GenBank/DDBJ whole genome shotgun (WGS) entry which is preliminary data.</text>
</comment>
<evidence type="ECO:0000256" key="4">
    <source>
        <dbReference type="ARBA" id="ARBA00004769"/>
    </source>
</evidence>
<evidence type="ECO:0000256" key="2">
    <source>
        <dbReference type="ARBA" id="ARBA00000565"/>
    </source>
</evidence>
<sequence>MGEPTLGTTPPRALTVAGTDSGGGAGIAADLRAFAACGVHGCLAVCAVTVQNTLGVTGVHTIPPETVAGQITSVASDIGIGAAKTGMLATAEIIRAVTRAFDENGIGVNRRTPLVIDPVAASMHGDQLLADSALDAFRDLLFPRATLVTPNLDEVRLLIGIDVHDRAAQYAAAKELHALGPAHVLVKGGHLTEDTDGCVDLLFDGETFTELPGPRFATENTHGSGDSLAASITASLARGLSVPEAVALGKRFIVDTVRWSYPLGQGHGPVSPLWAIRPWWETPPNE</sequence>